<dbReference type="Proteomes" id="UP000600918">
    <property type="component" value="Unassembled WGS sequence"/>
</dbReference>
<evidence type="ECO:0000313" key="1">
    <source>
        <dbReference type="EMBL" id="KAF7431602.1"/>
    </source>
</evidence>
<organism evidence="1 2">
    <name type="scientific">Vespula pensylvanica</name>
    <name type="common">Western yellow jacket</name>
    <name type="synonym">Wasp</name>
    <dbReference type="NCBI Taxonomy" id="30213"/>
    <lineage>
        <taxon>Eukaryota</taxon>
        <taxon>Metazoa</taxon>
        <taxon>Ecdysozoa</taxon>
        <taxon>Arthropoda</taxon>
        <taxon>Hexapoda</taxon>
        <taxon>Insecta</taxon>
        <taxon>Pterygota</taxon>
        <taxon>Neoptera</taxon>
        <taxon>Endopterygota</taxon>
        <taxon>Hymenoptera</taxon>
        <taxon>Apocrita</taxon>
        <taxon>Aculeata</taxon>
        <taxon>Vespoidea</taxon>
        <taxon>Vespidae</taxon>
        <taxon>Vespinae</taxon>
        <taxon>Vespula</taxon>
    </lineage>
</organism>
<evidence type="ECO:0000313" key="2">
    <source>
        <dbReference type="Proteomes" id="UP000600918"/>
    </source>
</evidence>
<name>A0A834P7N9_VESPE</name>
<comment type="caution">
    <text evidence="1">The sequence shown here is derived from an EMBL/GenBank/DDBJ whole genome shotgun (WGS) entry which is preliminary data.</text>
</comment>
<gene>
    <name evidence="1" type="ORF">H0235_004526</name>
</gene>
<keyword evidence="2" id="KW-1185">Reference proteome</keyword>
<reference evidence="1" key="1">
    <citation type="journal article" date="2020" name="G3 (Bethesda)">
        <title>High-Quality Assemblies for Three Invasive Social Wasps from the &lt;i&gt;Vespula&lt;/i&gt; Genus.</title>
        <authorList>
            <person name="Harrop T.W.R."/>
            <person name="Guhlin J."/>
            <person name="McLaughlin G.M."/>
            <person name="Permina E."/>
            <person name="Stockwell P."/>
            <person name="Gilligan J."/>
            <person name="Le Lec M.F."/>
            <person name="Gruber M.A.M."/>
            <person name="Quinn O."/>
            <person name="Lovegrove M."/>
            <person name="Duncan E.J."/>
            <person name="Remnant E.J."/>
            <person name="Van Eeckhoven J."/>
            <person name="Graham B."/>
            <person name="Knapp R.A."/>
            <person name="Langford K.W."/>
            <person name="Kronenberg Z."/>
            <person name="Press M.O."/>
            <person name="Eacker S.M."/>
            <person name="Wilson-Rankin E.E."/>
            <person name="Purcell J."/>
            <person name="Lester P.J."/>
            <person name="Dearden P.K."/>
        </authorList>
    </citation>
    <scope>NUCLEOTIDE SEQUENCE</scope>
    <source>
        <strain evidence="1">Volc-1</strain>
    </source>
</reference>
<accession>A0A834P7N9</accession>
<dbReference type="AlphaFoldDB" id="A0A834P7N9"/>
<proteinExistence type="predicted"/>
<sequence length="167" mass="18177">MCVGRFIYVDVNPSTRTIDVHEEDAAIAAVTAAAATATAIDVGIGGIYSPSIMLISEQRNFSFTTTTTTTATTTTTTTTTTIDFTDQGGSQDKIADCGFISNLYINPSQCETRKMSFFDTVGDILVSYYLKREHEEPCRFNTTQSFETPSLAPNPFSGLSVEVIDFF</sequence>
<protein>
    <submittedName>
        <fullName evidence="1">Uncharacterized protein</fullName>
    </submittedName>
</protein>
<dbReference type="EMBL" id="JACSDY010000003">
    <property type="protein sequence ID" value="KAF7431602.1"/>
    <property type="molecule type" value="Genomic_DNA"/>
</dbReference>